<reference evidence="4 5" key="1">
    <citation type="submission" date="2018-04" db="EMBL/GenBank/DDBJ databases">
        <title>Camelliibacillus theae gen. nov., sp. nov., isolated from Pu'er tea.</title>
        <authorList>
            <person name="Niu L."/>
        </authorList>
    </citation>
    <scope>NUCLEOTIDE SEQUENCE [LARGE SCALE GENOMIC DNA]</scope>
    <source>
        <strain evidence="4 5">T8</strain>
    </source>
</reference>
<keyword evidence="1 4" id="KW-0489">Methyltransferase</keyword>
<dbReference type="PANTHER" id="PTHR47816:SF4">
    <property type="entry name" value="RIBOSOMAL RNA SMALL SUBUNIT METHYLTRANSFERASE C"/>
    <property type="match status" value="1"/>
</dbReference>
<evidence type="ECO:0000256" key="1">
    <source>
        <dbReference type="ARBA" id="ARBA00022603"/>
    </source>
</evidence>
<dbReference type="GO" id="GO:0008757">
    <property type="term" value="F:S-adenosylmethionine-dependent methyltransferase activity"/>
    <property type="evidence" value="ECO:0007669"/>
    <property type="project" value="InterPro"/>
</dbReference>
<organism evidence="4 5">
    <name type="scientific">Pueribacillus theae</name>
    <dbReference type="NCBI Taxonomy" id="2171751"/>
    <lineage>
        <taxon>Bacteria</taxon>
        <taxon>Bacillati</taxon>
        <taxon>Bacillota</taxon>
        <taxon>Bacilli</taxon>
        <taxon>Bacillales</taxon>
        <taxon>Bacillaceae</taxon>
        <taxon>Pueribacillus</taxon>
    </lineage>
</organism>
<keyword evidence="5" id="KW-1185">Reference proteome</keyword>
<dbReference type="GO" id="GO:0032259">
    <property type="term" value="P:methylation"/>
    <property type="evidence" value="ECO:0007669"/>
    <property type="project" value="UniProtKB-KW"/>
</dbReference>
<gene>
    <name evidence="4" type="ORF">DCC39_03590</name>
</gene>
<dbReference type="EMBL" id="QCZG01000004">
    <property type="protein sequence ID" value="PWA12991.1"/>
    <property type="molecule type" value="Genomic_DNA"/>
</dbReference>
<feature type="domain" description="Methyltransferase small" evidence="3">
    <location>
        <begin position="28"/>
        <end position="195"/>
    </location>
</feature>
<dbReference type="OrthoDB" id="9764961at2"/>
<dbReference type="InterPro" id="IPR046977">
    <property type="entry name" value="RsmC/RlmG"/>
</dbReference>
<protein>
    <submittedName>
        <fullName evidence="4">16S rRNA methyltransferase</fullName>
    </submittedName>
</protein>
<evidence type="ECO:0000256" key="2">
    <source>
        <dbReference type="ARBA" id="ARBA00022679"/>
    </source>
</evidence>
<dbReference type="InterPro" id="IPR007848">
    <property type="entry name" value="Small_mtfrase_dom"/>
</dbReference>
<evidence type="ECO:0000259" key="3">
    <source>
        <dbReference type="Pfam" id="PF05175"/>
    </source>
</evidence>
<dbReference type="Gene3D" id="3.40.50.150">
    <property type="entry name" value="Vaccinia Virus protein VP39"/>
    <property type="match status" value="1"/>
</dbReference>
<name>A0A2U1K625_9BACI</name>
<accession>A0A2U1K625</accession>
<dbReference type="AlphaFoldDB" id="A0A2U1K625"/>
<dbReference type="Pfam" id="PF05175">
    <property type="entry name" value="MTS"/>
    <property type="match status" value="1"/>
</dbReference>
<dbReference type="CDD" id="cd02440">
    <property type="entry name" value="AdoMet_MTases"/>
    <property type="match status" value="1"/>
</dbReference>
<evidence type="ECO:0000313" key="4">
    <source>
        <dbReference type="EMBL" id="PWA12991.1"/>
    </source>
</evidence>
<evidence type="ECO:0000313" key="5">
    <source>
        <dbReference type="Proteomes" id="UP000245998"/>
    </source>
</evidence>
<comment type="caution">
    <text evidence="4">The sequence shown here is derived from an EMBL/GenBank/DDBJ whole genome shotgun (WGS) entry which is preliminary data.</text>
</comment>
<keyword evidence="2 4" id="KW-0808">Transferase</keyword>
<dbReference type="PANTHER" id="PTHR47816">
    <property type="entry name" value="RIBOSOMAL RNA SMALL SUBUNIT METHYLTRANSFERASE C"/>
    <property type="match status" value="1"/>
</dbReference>
<dbReference type="SUPFAM" id="SSF53335">
    <property type="entry name" value="S-adenosyl-L-methionine-dependent methyltransferases"/>
    <property type="match status" value="1"/>
</dbReference>
<sequence length="204" mass="22984">MAEHYYSEKPSSKSNPTTLETTLRGNRMIFTTDDGVFSKSEIDFGTKLLIESFIFPEEEGTILDVGCGYGPIGLSLAKDNERRNVMLVDINERALSLAEKNRYANKIENATILKSNLFQQVPTDQYAAILSNPPIRAGKKVVYQLFRDAFDFLKENGELWIVIQKKQGAPSAKKELESLFGFVEIVDKAKGYMIFRSKKVDPSV</sequence>
<dbReference type="RefSeq" id="WP_116553545.1">
    <property type="nucleotide sequence ID" value="NZ_QCZG01000004.1"/>
</dbReference>
<dbReference type="InterPro" id="IPR029063">
    <property type="entry name" value="SAM-dependent_MTases_sf"/>
</dbReference>
<dbReference type="Proteomes" id="UP000245998">
    <property type="component" value="Unassembled WGS sequence"/>
</dbReference>
<proteinExistence type="predicted"/>